<comment type="caution">
    <text evidence="1">The sequence shown here is derived from an EMBL/GenBank/DDBJ whole genome shotgun (WGS) entry which is preliminary data.</text>
</comment>
<protein>
    <submittedName>
        <fullName evidence="1">Uncharacterized protein</fullName>
    </submittedName>
</protein>
<keyword evidence="2" id="KW-1185">Reference proteome</keyword>
<reference evidence="1 2" key="1">
    <citation type="submission" date="2019-07" db="EMBL/GenBank/DDBJ databases">
        <title>The pathways for chlorine oxyanion respiration interact through the shared metabolite chlorate.</title>
        <authorList>
            <person name="Barnum T.P."/>
            <person name="Cheng Y."/>
            <person name="Hill K.A."/>
            <person name="Lucas L.N."/>
            <person name="Carlson H.K."/>
            <person name="Coates J.D."/>
        </authorList>
    </citation>
    <scope>NUCLEOTIDE SEQUENCE [LARGE SCALE GENOMIC DNA]</scope>
    <source>
        <strain evidence="1 2">BK-1</strain>
    </source>
</reference>
<dbReference type="RefSeq" id="WP_144358681.1">
    <property type="nucleotide sequence ID" value="NZ_VMNH01000009.1"/>
</dbReference>
<evidence type="ECO:0000313" key="1">
    <source>
        <dbReference type="EMBL" id="TVO75108.1"/>
    </source>
</evidence>
<dbReference type="Proteomes" id="UP000316649">
    <property type="component" value="Unassembled WGS sequence"/>
</dbReference>
<dbReference type="EMBL" id="VMNH01000009">
    <property type="protein sequence ID" value="TVO75108.1"/>
    <property type="molecule type" value="Genomic_DNA"/>
</dbReference>
<name>A0A557SCG0_9GAMM</name>
<evidence type="ECO:0000313" key="2">
    <source>
        <dbReference type="Proteomes" id="UP000316649"/>
    </source>
</evidence>
<dbReference type="AlphaFoldDB" id="A0A557SCG0"/>
<accession>A0A557SCG0</accession>
<organism evidence="1 2">
    <name type="scientific">Sedimenticola selenatireducens</name>
    <dbReference type="NCBI Taxonomy" id="191960"/>
    <lineage>
        <taxon>Bacteria</taxon>
        <taxon>Pseudomonadati</taxon>
        <taxon>Pseudomonadota</taxon>
        <taxon>Gammaproteobacteria</taxon>
        <taxon>Chromatiales</taxon>
        <taxon>Sedimenticolaceae</taxon>
        <taxon>Sedimenticola</taxon>
    </lineage>
</organism>
<gene>
    <name evidence="1" type="ORF">FHP88_08835</name>
</gene>
<proteinExistence type="predicted"/>
<sequence>MNKQNDATVSDILMIMAQLESEGLGHYVVTRNSEYTLAKKNDRPEINHNAKTVDLGGYDG</sequence>